<protein>
    <submittedName>
        <fullName evidence="1">Uncharacterized protein</fullName>
    </submittedName>
</protein>
<evidence type="ECO:0000313" key="1">
    <source>
        <dbReference type="EMBL" id="BBX16961.1"/>
    </source>
</evidence>
<keyword evidence="2" id="KW-1185">Reference proteome</keyword>
<dbReference type="KEGG" id="mdu:MDUV_18210"/>
<dbReference type="SUPFAM" id="SSF52540">
    <property type="entry name" value="P-loop containing nucleoside triphosphate hydrolases"/>
    <property type="match status" value="1"/>
</dbReference>
<name>A0A7I7K0F1_9MYCO</name>
<dbReference type="Gene3D" id="3.40.50.300">
    <property type="entry name" value="P-loop containing nucleotide triphosphate hydrolases"/>
    <property type="match status" value="1"/>
</dbReference>
<dbReference type="Pfam" id="PF13481">
    <property type="entry name" value="AAA_25"/>
    <property type="match status" value="1"/>
</dbReference>
<dbReference type="AlphaFoldDB" id="A0A7I7K0F1"/>
<dbReference type="RefSeq" id="WP_098006068.1">
    <property type="nucleotide sequence ID" value="NZ_AP022563.1"/>
</dbReference>
<evidence type="ECO:0000313" key="2">
    <source>
        <dbReference type="Proteomes" id="UP000467006"/>
    </source>
</evidence>
<dbReference type="OrthoDB" id="3171622at2"/>
<dbReference type="Proteomes" id="UP000467006">
    <property type="component" value="Chromosome"/>
</dbReference>
<reference evidence="1 2" key="1">
    <citation type="journal article" date="2019" name="Emerg. Microbes Infect.">
        <title>Comprehensive subspecies identification of 175 nontuberculous mycobacteria species based on 7547 genomic profiles.</title>
        <authorList>
            <person name="Matsumoto Y."/>
            <person name="Kinjo T."/>
            <person name="Motooka D."/>
            <person name="Nabeya D."/>
            <person name="Jung N."/>
            <person name="Uechi K."/>
            <person name="Horii T."/>
            <person name="Iida T."/>
            <person name="Fujita J."/>
            <person name="Nakamura S."/>
        </authorList>
    </citation>
    <scope>NUCLEOTIDE SEQUENCE [LARGE SCALE GENOMIC DNA]</scope>
    <source>
        <strain evidence="1 2">JCM 6396</strain>
    </source>
</reference>
<gene>
    <name evidence="1" type="ORF">MDUV_18210</name>
</gene>
<accession>A0A7I7K0F1</accession>
<proteinExistence type="predicted"/>
<sequence length="364" mass="39575">MTSMFDAPAFSADPARQIVYDDAIEPPPDLDEHAVGEWEPPPDDTGTAAKPPGLQSMLLTRSALRQLPDPQPLIDGVLDQGTIALLYGRWGTGKSFVALDWAASIATGRRWQNRATERRRVLYVAAEGAHGLKQRLDAWETGWQNTIADTDAFDVLPQPVNLTRTAEVMELEALVATNGYGLVVIDTLARCMVGGDENSAQDCGLVVDVLHRLRRRTPDGRGVVLGVHHTGKDGKTFRGSSVFEAGADTVYSVTVDGAVITLDREKRKDGPRQDTHHLKLDAIPGTESCAVSVHRGVDKPERAERLLSTFVQHFVHTGASKAELRNVADMSAGTFHRALSDLLASGDLNNDGTDKRPFYKVAPK</sequence>
<dbReference type="InterPro" id="IPR027417">
    <property type="entry name" value="P-loop_NTPase"/>
</dbReference>
<dbReference type="EMBL" id="AP022563">
    <property type="protein sequence ID" value="BBX16961.1"/>
    <property type="molecule type" value="Genomic_DNA"/>
</dbReference>
<organism evidence="1 2">
    <name type="scientific">Mycolicibacterium duvalii</name>
    <dbReference type="NCBI Taxonomy" id="39688"/>
    <lineage>
        <taxon>Bacteria</taxon>
        <taxon>Bacillati</taxon>
        <taxon>Actinomycetota</taxon>
        <taxon>Actinomycetes</taxon>
        <taxon>Mycobacteriales</taxon>
        <taxon>Mycobacteriaceae</taxon>
        <taxon>Mycolicibacterium</taxon>
    </lineage>
</organism>